<dbReference type="PROSITE" id="PS51344">
    <property type="entry name" value="HTH_TFE_IIE"/>
    <property type="match status" value="1"/>
</dbReference>
<keyword evidence="2" id="KW-0805">Transcription regulation</keyword>
<dbReference type="InterPro" id="IPR017919">
    <property type="entry name" value="TFIIE/TFIIEa_HTH"/>
</dbReference>
<keyword evidence="7" id="KW-1185">Reference proteome</keyword>
<dbReference type="STRING" id="1805483.A0A177EKQ7"/>
<dbReference type="Gene3D" id="3.30.40.10">
    <property type="entry name" value="Zinc/RING finger domain, C3HC4 (zinc finger)"/>
    <property type="match status" value="1"/>
</dbReference>
<dbReference type="InterPro" id="IPR039997">
    <property type="entry name" value="TFE"/>
</dbReference>
<evidence type="ECO:0000256" key="3">
    <source>
        <dbReference type="ARBA" id="ARBA00023163"/>
    </source>
</evidence>
<gene>
    <name evidence="6" type="ORF">NEDG_02166</name>
</gene>
<dbReference type="SMART" id="SM00531">
    <property type="entry name" value="TFIIE"/>
    <property type="match status" value="1"/>
</dbReference>
<sequence length="310" mass="35363">MEEVRRSVGALVQRIVRMFYEPHHAVIMDIMLHHLVLDEEDLADKMKMLPREFNRLAVKLRDDKILSSETLSDIKDDGRQVTTTKFFLDFRTIRDVVKYKIYTMTQRLEKKLRENENTLGFGCPKCGVAYSVLDAQSFLSMEDFTFRCPECREELVEQKGEDATEKEQASGTFSQMMEEISPIIVQLKEIDSIGMPEMSRGKIILALPIGETKNPASEPSLMDSPTLAHFESPVRPGPKKRSDILLGTEEGSLEHSSNSPEAAEDANSINELLSVCGAPKKFGDITEADKETMTELEYERYFEVFEQYNK</sequence>
<dbReference type="Proteomes" id="UP000185944">
    <property type="component" value="Unassembled WGS sequence"/>
</dbReference>
<proteinExistence type="inferred from homology"/>
<dbReference type="PANTHER" id="PTHR13097">
    <property type="entry name" value="TRANSCRIPTION INITIATION FACTOR IIE, ALPHA SUBUNIT"/>
    <property type="match status" value="1"/>
</dbReference>
<dbReference type="GO" id="GO:0003743">
    <property type="term" value="F:translation initiation factor activity"/>
    <property type="evidence" value="ECO:0007669"/>
    <property type="project" value="UniProtKB-KW"/>
</dbReference>
<evidence type="ECO:0000256" key="4">
    <source>
        <dbReference type="SAM" id="MobiDB-lite"/>
    </source>
</evidence>
<dbReference type="InterPro" id="IPR013083">
    <property type="entry name" value="Znf_RING/FYVE/PHD"/>
</dbReference>
<name>A0A177EKQ7_9MICR</name>
<dbReference type="GeneID" id="93648516"/>
<evidence type="ECO:0000313" key="7">
    <source>
        <dbReference type="Proteomes" id="UP000185944"/>
    </source>
</evidence>
<dbReference type="VEuPathDB" id="MicrosporidiaDB:NEDG_02166"/>
<evidence type="ECO:0000313" key="6">
    <source>
        <dbReference type="EMBL" id="OAG32584.1"/>
    </source>
</evidence>
<reference evidence="6 7" key="1">
    <citation type="submission" date="2016-02" db="EMBL/GenBank/DDBJ databases">
        <title>Discovery of a natural microsporidian pathogen with a broad tissue tropism in Caenorhabditis elegans.</title>
        <authorList>
            <person name="Luallen R.J."/>
            <person name="Reinke A.W."/>
            <person name="Tong L."/>
            <person name="Botts M.R."/>
            <person name="Felix M.-A."/>
            <person name="Troemel E.R."/>
        </authorList>
    </citation>
    <scope>NUCLEOTIDE SEQUENCE [LARGE SCALE GENOMIC DNA]</scope>
    <source>
        <strain evidence="6 7">JUm2807</strain>
    </source>
</reference>
<dbReference type="EMBL" id="LTDL01000001">
    <property type="protein sequence ID" value="OAG32584.1"/>
    <property type="molecule type" value="Genomic_DNA"/>
</dbReference>
<keyword evidence="3" id="KW-0804">Transcription</keyword>
<dbReference type="InterPro" id="IPR002853">
    <property type="entry name" value="TFIIE_asu"/>
</dbReference>
<dbReference type="GO" id="GO:0005673">
    <property type="term" value="C:transcription factor TFIIE complex"/>
    <property type="evidence" value="ECO:0007669"/>
    <property type="project" value="TreeGrafter"/>
</dbReference>
<keyword evidence="6" id="KW-0648">Protein biosynthesis</keyword>
<accession>A0A177EKQ7</accession>
<dbReference type="OrthoDB" id="361102at2759"/>
<keyword evidence="6" id="KW-0396">Initiation factor</keyword>
<dbReference type="SUPFAM" id="SSF57783">
    <property type="entry name" value="Zinc beta-ribbon"/>
    <property type="match status" value="1"/>
</dbReference>
<dbReference type="AlphaFoldDB" id="A0A177EKQ7"/>
<dbReference type="GO" id="GO:0006367">
    <property type="term" value="P:transcription initiation at RNA polymerase II promoter"/>
    <property type="evidence" value="ECO:0007669"/>
    <property type="project" value="InterPro"/>
</dbReference>
<evidence type="ECO:0000256" key="2">
    <source>
        <dbReference type="ARBA" id="ARBA00023015"/>
    </source>
</evidence>
<comment type="caution">
    <text evidence="6">The sequence shown here is derived from an EMBL/GenBank/DDBJ whole genome shotgun (WGS) entry which is preliminary data.</text>
</comment>
<protein>
    <submittedName>
        <fullName evidence="6">Transcription initiation factor TFIIE subunit alpha</fullName>
    </submittedName>
</protein>
<feature type="domain" description="HTH TFE/IIEalpha-type" evidence="5">
    <location>
        <begin position="8"/>
        <end position="98"/>
    </location>
</feature>
<dbReference type="RefSeq" id="XP_067545782.1">
    <property type="nucleotide sequence ID" value="XM_067689584.1"/>
</dbReference>
<comment type="similarity">
    <text evidence="1">Belongs to the TFIIE alpha subunit family.</text>
</comment>
<dbReference type="Pfam" id="PF02002">
    <property type="entry name" value="TFIIE_alpha"/>
    <property type="match status" value="1"/>
</dbReference>
<dbReference type="PANTHER" id="PTHR13097:SF7">
    <property type="entry name" value="GENERAL TRANSCRIPTION FACTOR IIE SUBUNIT 1"/>
    <property type="match status" value="1"/>
</dbReference>
<feature type="region of interest" description="Disordered" evidence="4">
    <location>
        <begin position="215"/>
        <end position="243"/>
    </location>
</feature>
<evidence type="ECO:0000259" key="5">
    <source>
        <dbReference type="PROSITE" id="PS51344"/>
    </source>
</evidence>
<organism evidence="6 7">
    <name type="scientific">Nematocida displodere</name>
    <dbReference type="NCBI Taxonomy" id="1805483"/>
    <lineage>
        <taxon>Eukaryota</taxon>
        <taxon>Fungi</taxon>
        <taxon>Fungi incertae sedis</taxon>
        <taxon>Microsporidia</taxon>
        <taxon>Nematocida</taxon>
    </lineage>
</organism>
<dbReference type="InterPro" id="IPR024550">
    <property type="entry name" value="TFIIEa/SarR/Rpc3_HTH_dom"/>
</dbReference>
<evidence type="ECO:0000256" key="1">
    <source>
        <dbReference type="ARBA" id="ARBA00008947"/>
    </source>
</evidence>